<keyword evidence="4" id="KW-1185">Reference proteome</keyword>
<feature type="compositionally biased region" description="Low complexity" evidence="1">
    <location>
        <begin position="156"/>
        <end position="171"/>
    </location>
</feature>
<comment type="caution">
    <text evidence="3">The sequence shown here is derived from an EMBL/GenBank/DDBJ whole genome shotgun (WGS) entry which is preliminary data.</text>
</comment>
<dbReference type="Proteomes" id="UP001150907">
    <property type="component" value="Unassembled WGS sequence"/>
</dbReference>
<name>A0A9W8EHB1_9FUNG</name>
<reference evidence="3" key="1">
    <citation type="submission" date="2022-07" db="EMBL/GenBank/DDBJ databases">
        <title>Phylogenomic reconstructions and comparative analyses of Kickxellomycotina fungi.</title>
        <authorList>
            <person name="Reynolds N.K."/>
            <person name="Stajich J.E."/>
            <person name="Barry K."/>
            <person name="Grigoriev I.V."/>
            <person name="Crous P."/>
            <person name="Smith M.E."/>
        </authorList>
    </citation>
    <scope>NUCLEOTIDE SEQUENCE</scope>
    <source>
        <strain evidence="3">IMI 214461</strain>
    </source>
</reference>
<feature type="region of interest" description="Disordered" evidence="1">
    <location>
        <begin position="94"/>
        <end position="182"/>
    </location>
</feature>
<feature type="signal peptide" evidence="2">
    <location>
        <begin position="1"/>
        <end position="18"/>
    </location>
</feature>
<gene>
    <name evidence="3" type="ORF">H4R26_000666</name>
</gene>
<evidence type="ECO:0000313" key="4">
    <source>
        <dbReference type="Proteomes" id="UP001150907"/>
    </source>
</evidence>
<feature type="compositionally biased region" description="Polar residues" evidence="1">
    <location>
        <begin position="172"/>
        <end position="182"/>
    </location>
</feature>
<proteinExistence type="predicted"/>
<sequence>MKFAVSSVVLALVSAVAAQGNIEAILAAMPADLVAVMTYFPASFIQGVMGGGSLPTDVNQLLAMAPGIPTADIPKLSSEYVAFLSQVATLLPQPTGTTKAPASSTPSPTTAASSSHAATSAPSSHSGSASAPASGSSKASHTASDLNSLGPDESESGASHSGLSAESSGSETVSPKTKTSGATKVAASFAAVAVVAAAAFF</sequence>
<evidence type="ECO:0000256" key="1">
    <source>
        <dbReference type="SAM" id="MobiDB-lite"/>
    </source>
</evidence>
<dbReference type="EMBL" id="JANBQF010000021">
    <property type="protein sequence ID" value="KAJ2007646.1"/>
    <property type="molecule type" value="Genomic_DNA"/>
</dbReference>
<organism evidence="3 4">
    <name type="scientific">Coemansia thaxteri</name>
    <dbReference type="NCBI Taxonomy" id="2663907"/>
    <lineage>
        <taxon>Eukaryota</taxon>
        <taxon>Fungi</taxon>
        <taxon>Fungi incertae sedis</taxon>
        <taxon>Zoopagomycota</taxon>
        <taxon>Kickxellomycotina</taxon>
        <taxon>Kickxellomycetes</taxon>
        <taxon>Kickxellales</taxon>
        <taxon>Kickxellaceae</taxon>
        <taxon>Coemansia</taxon>
    </lineage>
</organism>
<feature type="chain" id="PRO_5040761378" evidence="2">
    <location>
        <begin position="19"/>
        <end position="201"/>
    </location>
</feature>
<keyword evidence="2" id="KW-0732">Signal</keyword>
<evidence type="ECO:0000313" key="3">
    <source>
        <dbReference type="EMBL" id="KAJ2007646.1"/>
    </source>
</evidence>
<feature type="compositionally biased region" description="Low complexity" evidence="1">
    <location>
        <begin position="94"/>
        <end position="141"/>
    </location>
</feature>
<accession>A0A9W8EHB1</accession>
<protein>
    <submittedName>
        <fullName evidence="3">Uncharacterized protein</fullName>
    </submittedName>
</protein>
<dbReference type="OrthoDB" id="5596525at2759"/>
<dbReference type="AlphaFoldDB" id="A0A9W8EHB1"/>
<evidence type="ECO:0000256" key="2">
    <source>
        <dbReference type="SAM" id="SignalP"/>
    </source>
</evidence>